<dbReference type="OrthoDB" id="9800940at2"/>
<keyword evidence="2" id="KW-1185">Reference proteome</keyword>
<protein>
    <recommendedName>
        <fullName evidence="3">Peptidase</fullName>
    </recommendedName>
</protein>
<organism evidence="1 2">
    <name type="scientific">Tenacibaculum jejuense</name>
    <dbReference type="NCBI Taxonomy" id="584609"/>
    <lineage>
        <taxon>Bacteria</taxon>
        <taxon>Pseudomonadati</taxon>
        <taxon>Bacteroidota</taxon>
        <taxon>Flavobacteriia</taxon>
        <taxon>Flavobacteriales</taxon>
        <taxon>Flavobacteriaceae</taxon>
        <taxon>Tenacibaculum</taxon>
    </lineage>
</organism>
<evidence type="ECO:0008006" key="3">
    <source>
        <dbReference type="Google" id="ProtNLM"/>
    </source>
</evidence>
<dbReference type="GO" id="GO:0042781">
    <property type="term" value="F:3'-tRNA processing endoribonuclease activity"/>
    <property type="evidence" value="ECO:0007669"/>
    <property type="project" value="TreeGrafter"/>
</dbReference>
<dbReference type="SUPFAM" id="SSF56281">
    <property type="entry name" value="Metallo-hydrolase/oxidoreductase"/>
    <property type="match status" value="1"/>
</dbReference>
<evidence type="ECO:0000313" key="1">
    <source>
        <dbReference type="EMBL" id="SNR13826.1"/>
    </source>
</evidence>
<dbReference type="Proteomes" id="UP000215214">
    <property type="component" value="Chromosome TJEJU"/>
</dbReference>
<gene>
    <name evidence="1" type="ORF">TJEJU_0016</name>
</gene>
<dbReference type="PANTHER" id="PTHR46018">
    <property type="entry name" value="ZINC PHOSPHODIESTERASE ELAC PROTEIN 1"/>
    <property type="match status" value="1"/>
</dbReference>
<dbReference type="RefSeq" id="WP_095068702.1">
    <property type="nucleotide sequence ID" value="NZ_LT899436.1"/>
</dbReference>
<proteinExistence type="predicted"/>
<dbReference type="AlphaFoldDB" id="A0A238U480"/>
<accession>A0A238U480</accession>
<sequence>MFTATVKSTIEEDISILVQKDNHSWNYLCDCGEASLLTVKEIQNIKAVFISHTHIDHFINFDTIIRHQIGTELHVVILGPKGIATQVQSKLQGYTWNLINQNSITYEVRELISANYYIVYELKPPIWELKKVKEVTNKQIYDDKDFSVSCVLLDHKIPTVAYKFQEKEKIKINIKKSDFKPGKWVKELKEAFENNDKEKEIIIAEKSYTAEALFYLLEVQLGDSLGIIMDHAPSEKNHQKIQEHFKDCETVYIESFYLNEDKELAIKNFHSYAAKSGEIVKKAGIKNPIPVHFSRKYKAVQIEQLQQEFFTAFTSTTV</sequence>
<dbReference type="KEGG" id="tje:TJEJU_0016"/>
<evidence type="ECO:0000313" key="2">
    <source>
        <dbReference type="Proteomes" id="UP000215214"/>
    </source>
</evidence>
<dbReference type="EMBL" id="LT899436">
    <property type="protein sequence ID" value="SNR13826.1"/>
    <property type="molecule type" value="Genomic_DNA"/>
</dbReference>
<dbReference type="InterPro" id="IPR036866">
    <property type="entry name" value="RibonucZ/Hydroxyglut_hydro"/>
</dbReference>
<dbReference type="Gene3D" id="3.60.15.10">
    <property type="entry name" value="Ribonuclease Z/Hydroxyacylglutathione hydrolase-like"/>
    <property type="match status" value="1"/>
</dbReference>
<dbReference type="PANTHER" id="PTHR46018:SF2">
    <property type="entry name" value="ZINC PHOSPHODIESTERASE ELAC PROTEIN 1"/>
    <property type="match status" value="1"/>
</dbReference>
<reference evidence="1 2" key="1">
    <citation type="submission" date="2017-07" db="EMBL/GenBank/DDBJ databases">
        <authorList>
            <person name="Sun Z.S."/>
            <person name="Albrecht U."/>
            <person name="Echele G."/>
            <person name="Lee C.C."/>
        </authorList>
    </citation>
    <scope>NUCLEOTIDE SEQUENCE [LARGE SCALE GENOMIC DNA]</scope>
    <source>
        <strain evidence="2">type strain: KCTC 22618</strain>
    </source>
</reference>
<name>A0A238U480_9FLAO</name>